<dbReference type="Gramene" id="Kaladp0032s0145.1.v1.1">
    <property type="protein sequence ID" value="Kaladp0032s0145.1.v1.1"/>
    <property type="gene ID" value="Kaladp0032s0145.v1.1"/>
</dbReference>
<dbReference type="PANTHER" id="PTHR43269">
    <property type="entry name" value="SODIUM/PROTON ANTIPORTER 1-RELATED"/>
    <property type="match status" value="1"/>
</dbReference>
<dbReference type="PANTHER" id="PTHR43269:SF2">
    <property type="entry name" value="SODIUM_PROTON ANTIPORTER 1-RELATED"/>
    <property type="match status" value="1"/>
</dbReference>
<sequence length="92" mass="10488">MIILCTQAPSIDVVVSKLQHASAEVSEIVFFLLGAMTTVEIVDDHQGFKLVTDNITTRKPRSLLWVQMRYSARLRRMACRLNQKCIKRILGL</sequence>
<dbReference type="EnsemblPlants" id="Kaladp0032s0145.1.v1.1">
    <property type="protein sequence ID" value="Kaladp0032s0145.1.v1.1"/>
    <property type="gene ID" value="Kaladp0032s0145.v1.1"/>
</dbReference>
<dbReference type="Proteomes" id="UP000594263">
    <property type="component" value="Unplaced"/>
</dbReference>
<proteinExistence type="predicted"/>
<dbReference type="GO" id="GO:0006814">
    <property type="term" value="P:sodium ion transport"/>
    <property type="evidence" value="ECO:0007669"/>
    <property type="project" value="InterPro"/>
</dbReference>
<keyword evidence="2" id="KW-1185">Reference proteome</keyword>
<dbReference type="GO" id="GO:0015297">
    <property type="term" value="F:antiporter activity"/>
    <property type="evidence" value="ECO:0007669"/>
    <property type="project" value="InterPro"/>
</dbReference>
<dbReference type="InterPro" id="IPR045016">
    <property type="entry name" value="NhaD-like"/>
</dbReference>
<accession>A0A7N0TCR1</accession>
<name>A0A7N0TCR1_KALFE</name>
<protein>
    <submittedName>
        <fullName evidence="1">Uncharacterized protein</fullName>
    </submittedName>
</protein>
<reference evidence="1" key="1">
    <citation type="submission" date="2021-01" db="UniProtKB">
        <authorList>
            <consortium name="EnsemblPlants"/>
        </authorList>
    </citation>
    <scope>IDENTIFICATION</scope>
</reference>
<evidence type="ECO:0000313" key="2">
    <source>
        <dbReference type="Proteomes" id="UP000594263"/>
    </source>
</evidence>
<organism evidence="1 2">
    <name type="scientific">Kalanchoe fedtschenkoi</name>
    <name type="common">Lavender scallops</name>
    <name type="synonym">South American air plant</name>
    <dbReference type="NCBI Taxonomy" id="63787"/>
    <lineage>
        <taxon>Eukaryota</taxon>
        <taxon>Viridiplantae</taxon>
        <taxon>Streptophyta</taxon>
        <taxon>Embryophyta</taxon>
        <taxon>Tracheophyta</taxon>
        <taxon>Spermatophyta</taxon>
        <taxon>Magnoliopsida</taxon>
        <taxon>eudicotyledons</taxon>
        <taxon>Gunneridae</taxon>
        <taxon>Pentapetalae</taxon>
        <taxon>Saxifragales</taxon>
        <taxon>Crassulaceae</taxon>
        <taxon>Kalanchoe</taxon>
    </lineage>
</organism>
<evidence type="ECO:0000313" key="1">
    <source>
        <dbReference type="EnsemblPlants" id="Kaladp0032s0145.1.v1.1"/>
    </source>
</evidence>
<dbReference type="AlphaFoldDB" id="A0A7N0TCR1"/>